<keyword evidence="2" id="KW-1185">Reference proteome</keyword>
<evidence type="ECO:0000313" key="2">
    <source>
        <dbReference type="Proteomes" id="UP000652681"/>
    </source>
</evidence>
<evidence type="ECO:0000313" key="1">
    <source>
        <dbReference type="EMBL" id="MBC9813790.1"/>
    </source>
</evidence>
<accession>A0A8J6PFZ4</accession>
<gene>
    <name evidence="1" type="ORF">H9Y05_15045</name>
</gene>
<sequence>MRIHLLLIPLLGFLLTGCPGSVNQTQKKIEENDLNLPNPTGRNGLGIRFELSELFETDYYSHFSLNSANSLTYSTPNTEILVSIERFTPASLSGIQFQNEQENQPDLEALRDYFVKKRKAASQNSIVSEPIELYSKTKKKGWMQSVEDTHNGNNYDLHYLIGTISFKGNFYVVQMVAGKDNMSYLLDDFLSLIKSIR</sequence>
<proteinExistence type="predicted"/>
<evidence type="ECO:0008006" key="3">
    <source>
        <dbReference type="Google" id="ProtNLM"/>
    </source>
</evidence>
<dbReference type="EMBL" id="JACVEL010000015">
    <property type="protein sequence ID" value="MBC9813790.1"/>
    <property type="molecule type" value="Genomic_DNA"/>
</dbReference>
<comment type="caution">
    <text evidence="1">The sequence shown here is derived from an EMBL/GenBank/DDBJ whole genome shotgun (WGS) entry which is preliminary data.</text>
</comment>
<reference evidence="1" key="1">
    <citation type="submission" date="2020-09" db="EMBL/GenBank/DDBJ databases">
        <title>Taishania pollutisoli gen. nov., sp. nov., Isolated from Tetrabromobisphenol A-Contaminated Soil.</title>
        <authorList>
            <person name="Chen Q."/>
        </authorList>
    </citation>
    <scope>NUCLEOTIDE SEQUENCE</scope>
    <source>
        <strain evidence="1">CZZ-1</strain>
    </source>
</reference>
<dbReference type="PROSITE" id="PS51257">
    <property type="entry name" value="PROKAR_LIPOPROTEIN"/>
    <property type="match status" value="1"/>
</dbReference>
<organism evidence="1 2">
    <name type="scientific">Taishania pollutisoli</name>
    <dbReference type="NCBI Taxonomy" id="2766479"/>
    <lineage>
        <taxon>Bacteria</taxon>
        <taxon>Pseudomonadati</taxon>
        <taxon>Bacteroidota</taxon>
        <taxon>Flavobacteriia</taxon>
        <taxon>Flavobacteriales</taxon>
        <taxon>Crocinitomicaceae</taxon>
        <taxon>Taishania</taxon>
    </lineage>
</organism>
<dbReference type="AlphaFoldDB" id="A0A8J6PFZ4"/>
<name>A0A8J6PFZ4_9FLAO</name>
<dbReference type="Proteomes" id="UP000652681">
    <property type="component" value="Unassembled WGS sequence"/>
</dbReference>
<dbReference type="RefSeq" id="WP_216714756.1">
    <property type="nucleotide sequence ID" value="NZ_JACVEL010000015.1"/>
</dbReference>
<protein>
    <recommendedName>
        <fullName evidence="3">Lipoprotein</fullName>
    </recommendedName>
</protein>